<dbReference type="Pfam" id="PF12686">
    <property type="entry name" value="DUF3800"/>
    <property type="match status" value="1"/>
</dbReference>
<dbReference type="EMBL" id="CP047423">
    <property type="protein sequence ID" value="QPD02816.1"/>
    <property type="molecule type" value="Genomic_DNA"/>
</dbReference>
<evidence type="ECO:0000313" key="2">
    <source>
        <dbReference type="Proteomes" id="UP000593737"/>
    </source>
</evidence>
<sequence length="233" mass="27222">MQNDFSGDSKCILNSQTLYIFLDEGGNLDFSASGTKFFTVSTITKLRPFSIESDLLALKYDLLEEGLDLERFHASEDKQAVRDRVFSIIGKHLTQFRIDSLIVEKRKTQPQIRDQEKFYPAMLGYLLKYVFKQVMGENHKQIIVKTDQLPLNKKRKAFEKAIKTTLADMLPNHARYRVLHHESRSSISLQVADYCNWAIYKKWTTGDSRSYDLIKEGIKSEFDIFRTGKEYYY</sequence>
<dbReference type="InterPro" id="IPR024524">
    <property type="entry name" value="DUF3800"/>
</dbReference>
<proteinExistence type="predicted"/>
<accession>A0A7S8FBK3</accession>
<evidence type="ECO:0000313" key="1">
    <source>
        <dbReference type="EMBL" id="QPD02816.1"/>
    </source>
</evidence>
<organism evidence="1 2">
    <name type="scientific">Candidatus Nitrospira kreftii</name>
    <dbReference type="NCBI Taxonomy" id="2652173"/>
    <lineage>
        <taxon>Bacteria</taxon>
        <taxon>Pseudomonadati</taxon>
        <taxon>Nitrospirota</taxon>
        <taxon>Nitrospiria</taxon>
        <taxon>Nitrospirales</taxon>
        <taxon>Nitrospiraceae</taxon>
        <taxon>Nitrospira</taxon>
    </lineage>
</organism>
<dbReference type="AlphaFoldDB" id="A0A7S8FBK3"/>
<dbReference type="Proteomes" id="UP000593737">
    <property type="component" value="Chromosome"/>
</dbReference>
<protein>
    <recommendedName>
        <fullName evidence="3">DUF3800 domain-containing protein</fullName>
    </recommendedName>
</protein>
<dbReference type="KEGG" id="nkf:Nkreftii_000590"/>
<gene>
    <name evidence="1" type="ORF">Nkreftii_000590</name>
</gene>
<evidence type="ECO:0008006" key="3">
    <source>
        <dbReference type="Google" id="ProtNLM"/>
    </source>
</evidence>
<reference evidence="1 2" key="1">
    <citation type="journal article" date="2020" name="ISME J.">
        <title>Enrichment and physiological characterization of a novel comammox Nitrospira indicates ammonium inhibition of complete nitrification.</title>
        <authorList>
            <person name="Sakoula D."/>
            <person name="Koch H."/>
            <person name="Frank J."/>
            <person name="Jetten M.S.M."/>
            <person name="van Kessel M.A.H.J."/>
            <person name="Lucker S."/>
        </authorList>
    </citation>
    <scope>NUCLEOTIDE SEQUENCE [LARGE SCALE GENOMIC DNA]</scope>
    <source>
        <strain evidence="1">Comreactor17</strain>
    </source>
</reference>
<name>A0A7S8FBK3_9BACT</name>